<accession>A0A9Q0H312</accession>
<feature type="region of interest" description="Disordered" evidence="1">
    <location>
        <begin position="82"/>
        <end position="111"/>
    </location>
</feature>
<dbReference type="PANTHER" id="PTHR36038:SF3">
    <property type="entry name" value="OVATE FAMILY PROTEIN"/>
    <property type="match status" value="1"/>
</dbReference>
<evidence type="ECO:0000313" key="2">
    <source>
        <dbReference type="EMBL" id="KAJ4956667.1"/>
    </source>
</evidence>
<dbReference type="Proteomes" id="UP001141806">
    <property type="component" value="Unassembled WGS sequence"/>
</dbReference>
<feature type="compositionally biased region" description="Polar residues" evidence="1">
    <location>
        <begin position="82"/>
        <end position="96"/>
    </location>
</feature>
<gene>
    <name evidence="2" type="ORF">NE237_013450</name>
</gene>
<dbReference type="AlphaFoldDB" id="A0A9Q0H312"/>
<name>A0A9Q0H312_9MAGN</name>
<dbReference type="PANTHER" id="PTHR36038">
    <property type="entry name" value="OS06G0102750 PROTEIN"/>
    <property type="match status" value="1"/>
</dbReference>
<dbReference type="EMBL" id="JAMYWD010000011">
    <property type="protein sequence ID" value="KAJ4956667.1"/>
    <property type="molecule type" value="Genomic_DNA"/>
</dbReference>
<organism evidence="2 3">
    <name type="scientific">Protea cynaroides</name>
    <dbReference type="NCBI Taxonomy" id="273540"/>
    <lineage>
        <taxon>Eukaryota</taxon>
        <taxon>Viridiplantae</taxon>
        <taxon>Streptophyta</taxon>
        <taxon>Embryophyta</taxon>
        <taxon>Tracheophyta</taxon>
        <taxon>Spermatophyta</taxon>
        <taxon>Magnoliopsida</taxon>
        <taxon>Proteales</taxon>
        <taxon>Proteaceae</taxon>
        <taxon>Protea</taxon>
    </lineage>
</organism>
<sequence>MAYKLLHDHRSFSGFSRHHKKNRPKNPFLVTANIQLQKTLKSFPKSNHWMHEVIIKEEGLAKELRIGHKGYAAAHAGNKVLSKSDSTVPTVANDQCGSSEKKDKPKGEKTKTISRMKELLRWASAAKAEKGGKYISRKVLNVRNHGVLKSAAHDDNSSLSSSKTSSRWDVGSCSTSSSAYSGFSSVTSSSTRTDQTQIKPIISYAAEDVSVPDSNAKQATTSNQDSELCTSRRENWITTDGDCKILCFLHMICFHCNLLKCPRN</sequence>
<comment type="caution">
    <text evidence="2">The sequence shown here is derived from an EMBL/GenBank/DDBJ whole genome shotgun (WGS) entry which is preliminary data.</text>
</comment>
<keyword evidence="3" id="KW-1185">Reference proteome</keyword>
<feature type="compositionally biased region" description="Basic and acidic residues" evidence="1">
    <location>
        <begin position="99"/>
        <end position="111"/>
    </location>
</feature>
<evidence type="ECO:0000313" key="3">
    <source>
        <dbReference type="Proteomes" id="UP001141806"/>
    </source>
</evidence>
<reference evidence="2" key="1">
    <citation type="journal article" date="2023" name="Plant J.">
        <title>The genome of the king protea, Protea cynaroides.</title>
        <authorList>
            <person name="Chang J."/>
            <person name="Duong T.A."/>
            <person name="Schoeman C."/>
            <person name="Ma X."/>
            <person name="Roodt D."/>
            <person name="Barker N."/>
            <person name="Li Z."/>
            <person name="Van de Peer Y."/>
            <person name="Mizrachi E."/>
        </authorList>
    </citation>
    <scope>NUCLEOTIDE SEQUENCE</scope>
    <source>
        <tissue evidence="2">Young leaves</tissue>
    </source>
</reference>
<proteinExistence type="predicted"/>
<protein>
    <submittedName>
        <fullName evidence="2">Uncharacterized protein</fullName>
    </submittedName>
</protein>
<dbReference type="OrthoDB" id="1889663at2759"/>
<evidence type="ECO:0000256" key="1">
    <source>
        <dbReference type="SAM" id="MobiDB-lite"/>
    </source>
</evidence>